<protein>
    <submittedName>
        <fullName evidence="3">Minichromosome maintenance- protein</fullName>
    </submittedName>
</protein>
<dbReference type="GO" id="GO:0097196">
    <property type="term" value="C:Shu complex"/>
    <property type="evidence" value="ECO:0007669"/>
    <property type="project" value="TreeGrafter"/>
</dbReference>
<name>A0A8T1VX53_9STRA</name>
<evidence type="ECO:0000259" key="2">
    <source>
        <dbReference type="PROSITE" id="PS50966"/>
    </source>
</evidence>
<gene>
    <name evidence="3" type="primary">MCM10_2</name>
    <name evidence="3" type="ORF">PHYBOEH_008801</name>
</gene>
<dbReference type="GO" id="GO:0008270">
    <property type="term" value="F:zinc ion binding"/>
    <property type="evidence" value="ECO:0007669"/>
    <property type="project" value="UniProtKB-KW"/>
</dbReference>
<dbReference type="AlphaFoldDB" id="A0A8T1VX53"/>
<dbReference type="GO" id="GO:0000724">
    <property type="term" value="P:double-strand break repair via homologous recombination"/>
    <property type="evidence" value="ECO:0007669"/>
    <property type="project" value="TreeGrafter"/>
</dbReference>
<dbReference type="EMBL" id="JAGDFL010000528">
    <property type="protein sequence ID" value="KAG7386032.1"/>
    <property type="molecule type" value="Genomic_DNA"/>
</dbReference>
<accession>A0A8T1VX53</accession>
<dbReference type="InterPro" id="IPR007527">
    <property type="entry name" value="Znf_SWIM"/>
</dbReference>
<keyword evidence="1" id="KW-0479">Metal-binding</keyword>
<keyword evidence="1" id="KW-0863">Zinc-finger</keyword>
<evidence type="ECO:0000313" key="4">
    <source>
        <dbReference type="Proteomes" id="UP000693981"/>
    </source>
</evidence>
<organism evidence="3 4">
    <name type="scientific">Phytophthora boehmeriae</name>
    <dbReference type="NCBI Taxonomy" id="109152"/>
    <lineage>
        <taxon>Eukaryota</taxon>
        <taxon>Sar</taxon>
        <taxon>Stramenopiles</taxon>
        <taxon>Oomycota</taxon>
        <taxon>Peronosporomycetes</taxon>
        <taxon>Peronosporales</taxon>
        <taxon>Peronosporaceae</taxon>
        <taxon>Phytophthora</taxon>
    </lineage>
</organism>
<dbReference type="PANTHER" id="PTHR28498:SF1">
    <property type="entry name" value="ZINC FINGER SWIM DOMAIN-CONTAINING PROTEIN 7"/>
    <property type="match status" value="1"/>
</dbReference>
<proteinExistence type="predicted"/>
<feature type="domain" description="SWIM-type" evidence="2">
    <location>
        <begin position="109"/>
        <end position="146"/>
    </location>
</feature>
<dbReference type="PROSITE" id="PS50966">
    <property type="entry name" value="ZF_SWIM"/>
    <property type="match status" value="1"/>
</dbReference>
<reference evidence="3" key="1">
    <citation type="submission" date="2021-02" db="EMBL/GenBank/DDBJ databases">
        <authorList>
            <person name="Palmer J.M."/>
        </authorList>
    </citation>
    <scope>NUCLEOTIDE SEQUENCE</scope>
    <source>
        <strain evidence="3">SCRP23</strain>
    </source>
</reference>
<evidence type="ECO:0000313" key="3">
    <source>
        <dbReference type="EMBL" id="KAG7386032.1"/>
    </source>
</evidence>
<dbReference type="PANTHER" id="PTHR28498">
    <property type="entry name" value="ZINC FINGER SWIM DOMAIN-CONTAINING PROTEIN 7"/>
    <property type="match status" value="1"/>
</dbReference>
<keyword evidence="4" id="KW-1185">Reference proteome</keyword>
<dbReference type="Proteomes" id="UP000693981">
    <property type="component" value="Unassembled WGS sequence"/>
</dbReference>
<comment type="caution">
    <text evidence="3">The sequence shown here is derived from an EMBL/GenBank/DDBJ whole genome shotgun (WGS) entry which is preliminary data.</text>
</comment>
<keyword evidence="1" id="KW-0862">Zinc</keyword>
<evidence type="ECO:0000256" key="1">
    <source>
        <dbReference type="PROSITE-ProRule" id="PRU00325"/>
    </source>
</evidence>
<dbReference type="OrthoDB" id="337581at2759"/>
<sequence>MSSAVGASVLVHVAQQVKQRGDGQFSDSDGQLLASLPPEELRVLQLASELVTRRCVTKVSATPSKRNFFRVSSLNRYRSSNGDREVDRSVDGMSQPFDNSLISGGGPNYYNCFRHYCTCAAFHETTVTTHPTAMCKHMVARLLADATGQFETMEVEDIHFAQMLCPPRSTGDE</sequence>